<reference evidence="3" key="1">
    <citation type="submission" date="2016-12" db="EMBL/GenBank/DDBJ databases">
        <title>Complete Genome Sequence of Beggiatoa leptomitiformis D-401.</title>
        <authorList>
            <person name="Fomenkov A."/>
            <person name="Vincze T."/>
            <person name="Grabovich M."/>
            <person name="Anton B.P."/>
            <person name="Dubinina G."/>
            <person name="Orlova M."/>
            <person name="Belousova E."/>
            <person name="Roberts R.J."/>
        </authorList>
    </citation>
    <scope>NUCLEOTIDE SEQUENCE [LARGE SCALE GENOMIC DNA]</scope>
    <source>
        <strain evidence="3">D-401</strain>
    </source>
</reference>
<organism evidence="2 3">
    <name type="scientific">Beggiatoa leptomitoformis</name>
    <dbReference type="NCBI Taxonomy" id="288004"/>
    <lineage>
        <taxon>Bacteria</taxon>
        <taxon>Pseudomonadati</taxon>
        <taxon>Pseudomonadota</taxon>
        <taxon>Gammaproteobacteria</taxon>
        <taxon>Thiotrichales</taxon>
        <taxon>Thiotrichaceae</taxon>
        <taxon>Beggiatoa</taxon>
    </lineage>
</organism>
<gene>
    <name evidence="2" type="ORF">BLE401_18360</name>
</gene>
<evidence type="ECO:0000313" key="3">
    <source>
        <dbReference type="Proteomes" id="UP000234271"/>
    </source>
</evidence>
<keyword evidence="3" id="KW-1185">Reference proteome</keyword>
<feature type="transmembrane region" description="Helical" evidence="1">
    <location>
        <begin position="20"/>
        <end position="40"/>
    </location>
</feature>
<keyword evidence="1" id="KW-0472">Membrane</keyword>
<keyword evidence="1" id="KW-1133">Transmembrane helix</keyword>
<proteinExistence type="predicted"/>
<name>A0A650GCK6_9GAMM</name>
<dbReference type="Proteomes" id="UP000234271">
    <property type="component" value="Chromosome"/>
</dbReference>
<evidence type="ECO:0000256" key="1">
    <source>
        <dbReference type="SAM" id="Phobius"/>
    </source>
</evidence>
<dbReference type="RefSeq" id="WP_161575404.1">
    <property type="nucleotide sequence ID" value="NZ_CP012373.2"/>
</dbReference>
<dbReference type="EMBL" id="CP018889">
    <property type="protein sequence ID" value="QGX04014.1"/>
    <property type="molecule type" value="Genomic_DNA"/>
</dbReference>
<keyword evidence="1" id="KW-0812">Transmembrane</keyword>
<accession>A0A650GCK6</accession>
<dbReference type="AlphaFoldDB" id="A0A650GCK6"/>
<sequence>MNCTLASSDDINLVMGLLSTALFLSWFMALQAGVLLRLIMPKKRRR</sequence>
<evidence type="ECO:0000313" key="2">
    <source>
        <dbReference type="EMBL" id="QGX04014.1"/>
    </source>
</evidence>
<protein>
    <submittedName>
        <fullName evidence="2">Uncharacterized protein</fullName>
    </submittedName>
</protein>